<reference evidence="2" key="1">
    <citation type="journal article" date="2021" name="IMA Fungus">
        <title>Genomic characterization of three marine fungi, including Emericellopsis atlantica sp. nov. with signatures of a generalist lifestyle and marine biomass degradation.</title>
        <authorList>
            <person name="Hagestad O.C."/>
            <person name="Hou L."/>
            <person name="Andersen J.H."/>
            <person name="Hansen E.H."/>
            <person name="Altermark B."/>
            <person name="Li C."/>
            <person name="Kuhnert E."/>
            <person name="Cox R.J."/>
            <person name="Crous P.W."/>
            <person name="Spatafora J.W."/>
            <person name="Lail K."/>
            <person name="Amirebrahimi M."/>
            <person name="Lipzen A."/>
            <person name="Pangilinan J."/>
            <person name="Andreopoulos W."/>
            <person name="Hayes R.D."/>
            <person name="Ng V."/>
            <person name="Grigoriev I.V."/>
            <person name="Jackson S.A."/>
            <person name="Sutton T.D.S."/>
            <person name="Dobson A.D.W."/>
            <person name="Rama T."/>
        </authorList>
    </citation>
    <scope>NUCLEOTIDE SEQUENCE</scope>
    <source>
        <strain evidence="2">TRa018bII</strain>
    </source>
</reference>
<evidence type="ECO:0000313" key="3">
    <source>
        <dbReference type="Proteomes" id="UP000824998"/>
    </source>
</evidence>
<protein>
    <submittedName>
        <fullName evidence="2">Uncharacterized protein</fullName>
    </submittedName>
</protein>
<dbReference type="Proteomes" id="UP000824998">
    <property type="component" value="Unassembled WGS sequence"/>
</dbReference>
<comment type="caution">
    <text evidence="2">The sequence shown here is derived from an EMBL/GenBank/DDBJ whole genome shotgun (WGS) entry which is preliminary data.</text>
</comment>
<feature type="region of interest" description="Disordered" evidence="1">
    <location>
        <begin position="187"/>
        <end position="211"/>
    </location>
</feature>
<evidence type="ECO:0000256" key="1">
    <source>
        <dbReference type="SAM" id="MobiDB-lite"/>
    </source>
</evidence>
<dbReference type="AlphaFoldDB" id="A0A9P7Y882"/>
<accession>A0A9P7Y882</accession>
<proteinExistence type="predicted"/>
<gene>
    <name evidence="2" type="ORF">BJ875DRAFT_216632</name>
</gene>
<dbReference type="OrthoDB" id="4196148at2759"/>
<feature type="compositionally biased region" description="Basic and acidic residues" evidence="1">
    <location>
        <begin position="199"/>
        <end position="210"/>
    </location>
</feature>
<sequence length="268" mass="29388">MASKAEERVAESQAQVPDVLPTYEDHITHESPIPNYSSGLPSLLDEAEPSIDIPLPASLPSTSLAADPGPYRLTLDRDLIFPDSIPATALYSLNFTLNTMGNSIMLRRSVPSPQRTPGAPGKIVDKDLYEISRQPMSDVLFQIQGQRQSTHAGTGSLFFKTGLRGKYWECKYKSGLVLKGKNGTWEDASGNAVAQEEDTGSKRRGERKQGTEAVLSRPVLNLQDGIDDRLTDLMVAVWCTTIWCLETREARALSSEADVFTTRGGRMS</sequence>
<evidence type="ECO:0000313" key="2">
    <source>
        <dbReference type="EMBL" id="KAG9228924.1"/>
    </source>
</evidence>
<keyword evidence="3" id="KW-1185">Reference proteome</keyword>
<name>A0A9P7Y882_9HELO</name>
<dbReference type="EMBL" id="MU251840">
    <property type="protein sequence ID" value="KAG9228924.1"/>
    <property type="molecule type" value="Genomic_DNA"/>
</dbReference>
<organism evidence="2 3">
    <name type="scientific">Amylocarpus encephaloides</name>
    <dbReference type="NCBI Taxonomy" id="45428"/>
    <lineage>
        <taxon>Eukaryota</taxon>
        <taxon>Fungi</taxon>
        <taxon>Dikarya</taxon>
        <taxon>Ascomycota</taxon>
        <taxon>Pezizomycotina</taxon>
        <taxon>Leotiomycetes</taxon>
        <taxon>Helotiales</taxon>
        <taxon>Helotiales incertae sedis</taxon>
        <taxon>Amylocarpus</taxon>
    </lineage>
</organism>